<dbReference type="PRINTS" id="PR00119">
    <property type="entry name" value="CATATPASE"/>
</dbReference>
<keyword evidence="8 22" id="KW-0812">Transmembrane</keyword>
<keyword evidence="13 22" id="KW-1278">Translocase</keyword>
<feature type="binding site" evidence="20">
    <location>
        <position position="794"/>
    </location>
    <ligand>
        <name>ATP</name>
        <dbReference type="ChEBI" id="CHEBI:30616"/>
    </ligand>
</feature>
<name>A0A9N9XM51_PHYSR</name>
<evidence type="ECO:0000256" key="9">
    <source>
        <dbReference type="ARBA" id="ARBA00022723"/>
    </source>
</evidence>
<feature type="binding site" evidence="21">
    <location>
        <position position="814"/>
    </location>
    <ligand>
        <name>Mg(2+)</name>
        <dbReference type="ChEBI" id="CHEBI:18420"/>
    </ligand>
</feature>
<dbReference type="InterPro" id="IPR036412">
    <property type="entry name" value="HAD-like_sf"/>
</dbReference>
<keyword evidence="6" id="KW-1003">Cell membrane</keyword>
<evidence type="ECO:0000259" key="26">
    <source>
        <dbReference type="Pfam" id="PF16212"/>
    </source>
</evidence>
<feature type="binding site" evidence="20">
    <location>
        <position position="700"/>
    </location>
    <ligand>
        <name>ATP</name>
        <dbReference type="ChEBI" id="CHEBI:30616"/>
    </ligand>
</feature>
<feature type="binding site" evidence="20">
    <location>
        <position position="582"/>
    </location>
    <ligand>
        <name>ATP</name>
        <dbReference type="ChEBI" id="CHEBI:30616"/>
    </ligand>
</feature>
<keyword evidence="9 21" id="KW-0479">Metal-binding</keyword>
<feature type="binding site" evidence="20">
    <location>
        <position position="788"/>
    </location>
    <ligand>
        <name>ATP</name>
        <dbReference type="ChEBI" id="CHEBI:30616"/>
    </ligand>
</feature>
<evidence type="ECO:0000256" key="10">
    <source>
        <dbReference type="ARBA" id="ARBA00022741"/>
    </source>
</evidence>
<dbReference type="Gene3D" id="3.40.50.1000">
    <property type="entry name" value="HAD superfamily/HAD-like"/>
    <property type="match status" value="1"/>
</dbReference>
<evidence type="ECO:0000256" key="17">
    <source>
        <dbReference type="ARBA" id="ARBA00034036"/>
    </source>
</evidence>
<dbReference type="InterPro" id="IPR001757">
    <property type="entry name" value="P_typ_ATPase"/>
</dbReference>
<dbReference type="InterPro" id="IPR044492">
    <property type="entry name" value="P_typ_ATPase_HD_dom"/>
</dbReference>
<organism evidence="27 28">
    <name type="scientific">Phyllotreta striolata</name>
    <name type="common">Striped flea beetle</name>
    <name type="synonym">Crioceris striolata</name>
    <dbReference type="NCBI Taxonomy" id="444603"/>
    <lineage>
        <taxon>Eukaryota</taxon>
        <taxon>Metazoa</taxon>
        <taxon>Ecdysozoa</taxon>
        <taxon>Arthropoda</taxon>
        <taxon>Hexapoda</taxon>
        <taxon>Insecta</taxon>
        <taxon>Pterygota</taxon>
        <taxon>Neoptera</taxon>
        <taxon>Endopterygota</taxon>
        <taxon>Coleoptera</taxon>
        <taxon>Polyphaga</taxon>
        <taxon>Cucujiformia</taxon>
        <taxon>Chrysomeloidea</taxon>
        <taxon>Chrysomelidae</taxon>
        <taxon>Galerucinae</taxon>
        <taxon>Alticini</taxon>
        <taxon>Phyllotreta</taxon>
    </lineage>
</organism>
<evidence type="ECO:0000256" key="7">
    <source>
        <dbReference type="ARBA" id="ARBA00022553"/>
    </source>
</evidence>
<dbReference type="SUPFAM" id="SSF81653">
    <property type="entry name" value="Calcium ATPase, transduction domain A"/>
    <property type="match status" value="1"/>
</dbReference>
<dbReference type="SUPFAM" id="SSF81665">
    <property type="entry name" value="Calcium ATPase, transmembrane domain M"/>
    <property type="match status" value="1"/>
</dbReference>
<evidence type="ECO:0000256" key="19">
    <source>
        <dbReference type="PIRSR" id="PIRSR606539-1"/>
    </source>
</evidence>
<feature type="binding site" evidence="21">
    <location>
        <position position="441"/>
    </location>
    <ligand>
        <name>Mg(2+)</name>
        <dbReference type="ChEBI" id="CHEBI:18420"/>
    </ligand>
</feature>
<evidence type="ECO:0000256" key="3">
    <source>
        <dbReference type="ARBA" id="ARBA00004236"/>
    </source>
</evidence>
<feature type="transmembrane region" description="Helical" evidence="22">
    <location>
        <begin position="1019"/>
        <end position="1041"/>
    </location>
</feature>
<dbReference type="PROSITE" id="PS00154">
    <property type="entry name" value="ATPASE_E1_E2"/>
    <property type="match status" value="1"/>
</dbReference>
<sequence length="1177" mass="133148">MPSEQNIELGHVSSNTATGNNSTDSGPRGDQAGNLDPPDANDGNLSSTLDRDTETSGGQRTDGDQRVIFLNRVQPAVSKFCKNFVSTAKYSIHTFIPLFLFEQFRRWANCFFLLMALLQQIPDVSPTGKYTTLVPLVFILTVSAVKEIVEDFKRHRADDEINNRTVEVLRQNRWVTVKWKNIIVGDVVKVLNNTFFPADLVLLSSSEPQGMSFIETSNLDGETNLKIRQALSSTASITNTPDLKQLTGTIECEPPNRQLYDFKGVIRHNNRSPEALGPDQVLLRGALLRNTSWIFGVVIYTGHDTKLMKNSALAPLKRSNVDRMTNTQILLLFGVLFLMCVICSIFNIFWTNKHTKTDWYIGLKDVQQSYFYTFITFLILFNNLVPISLQVTLELVRFIQAIFINMDREMYHAETDTPAMARTSNLNEELGQIKYIFSDKTGTLTRNIMEFKKCAVGQNVYPLTDNMEDCMLVKHLKSDHKNAALIREMLVLLSICHTVIPEKPPDEEIIYHAASPDERALVYGASKYGYVFHSRTPEYVEIDALGTKEKYEILAVLEFTSSRKRMSVIVKDPNGKIKLYCKGADSVIFERLDHSAGAQEYKAVLLQHLEGFASSGLRTLCCAYVDLKESDYEIWREQFAKACISIQHREEKVEEAANLIERKLKLIGATAIEDKLQEGVPETIASLLQADISVWVLTGDKQETAINIGYSCRLLSHGMQVIILNEDSLDATRESILKNCEDIGENLGRQNEIALIIDGKTLTYALSCELRNDFLKLCTSCKAVICCRASPIQKAEVVEHMSKYTKSITLAIGDGANDVPMIRKAHVGVGISGVEGLQAACASDYSIAQFRFLLRLLLVHGSWNYSRICKVILYSFYKNICLYVIEFWYQIYAGWSGEIIFERWTIALYNVMFTFLPPMAMGLFDKPCGADKMTQYPQLYKPSQNGELFNIKVFWIWIMNGIFHSALLFWISLLTIDHDVVWMNGMDGGYLMLGNCIYTYVVITVTLKAGLVMNSWTWLTHCAVWGSILLWFVFVVIYSYFWPVIPFGAVFLGMFVLMFTSSIFWLGLFFVPTISLLPDFTFKIIHGTIFKSLTDVIRESEIKKSDPQVYRGEAKNSLSETARLLRNVFTRRCTAPRIEQDVELSHGFAFSQEEGGAVSQSAVIRAYNTNIPKPDGM</sequence>
<dbReference type="SUPFAM" id="SSF56784">
    <property type="entry name" value="HAD-like"/>
    <property type="match status" value="1"/>
</dbReference>
<feature type="transmembrane region" description="Helical" evidence="22">
    <location>
        <begin position="988"/>
        <end position="1007"/>
    </location>
</feature>
<feature type="binding site" evidence="21">
    <location>
        <position position="818"/>
    </location>
    <ligand>
        <name>Mg(2+)</name>
        <dbReference type="ChEBI" id="CHEBI:18420"/>
    </ligand>
</feature>
<dbReference type="AlphaFoldDB" id="A0A9N9XM51"/>
<dbReference type="Pfam" id="PF00122">
    <property type="entry name" value="E1-E2_ATPase"/>
    <property type="match status" value="1"/>
</dbReference>
<dbReference type="CDD" id="cd02073">
    <property type="entry name" value="P-type_ATPase_APLT_Dnf-like"/>
    <property type="match status" value="1"/>
</dbReference>
<dbReference type="PANTHER" id="PTHR24092:SF150">
    <property type="entry name" value="PHOSPHOLIPID-TRANSPORTING ATPASE"/>
    <property type="match status" value="1"/>
</dbReference>
<dbReference type="SFLD" id="SFLDG00002">
    <property type="entry name" value="C1.7:_P-type_atpase_like"/>
    <property type="match status" value="1"/>
</dbReference>
<reference evidence="27" key="1">
    <citation type="submission" date="2022-01" db="EMBL/GenBank/DDBJ databases">
        <authorList>
            <person name="King R."/>
        </authorList>
    </citation>
    <scope>NUCLEOTIDE SEQUENCE</scope>
</reference>
<dbReference type="GO" id="GO:0045332">
    <property type="term" value="P:phospholipid translocation"/>
    <property type="evidence" value="ECO:0007669"/>
    <property type="project" value="TreeGrafter"/>
</dbReference>
<evidence type="ECO:0000256" key="11">
    <source>
        <dbReference type="ARBA" id="ARBA00022840"/>
    </source>
</evidence>
<dbReference type="GO" id="GO:0016887">
    <property type="term" value="F:ATP hydrolysis activity"/>
    <property type="evidence" value="ECO:0007669"/>
    <property type="project" value="InterPro"/>
</dbReference>
<evidence type="ECO:0000256" key="1">
    <source>
        <dbReference type="ARBA" id="ARBA00001946"/>
    </source>
</evidence>
<evidence type="ECO:0000259" key="24">
    <source>
        <dbReference type="Pfam" id="PF00122"/>
    </source>
</evidence>
<evidence type="ECO:0000256" key="15">
    <source>
        <dbReference type="ARBA" id="ARBA00023034"/>
    </source>
</evidence>
<protein>
    <recommendedName>
        <fullName evidence="22">Phospholipid-transporting ATPase</fullName>
        <ecNumber evidence="22">7.6.2.1</ecNumber>
    </recommendedName>
</protein>
<feature type="binding site" evidence="20">
    <location>
        <position position="518"/>
    </location>
    <ligand>
        <name>ATP</name>
        <dbReference type="ChEBI" id="CHEBI:30616"/>
    </ligand>
</feature>
<keyword evidence="11 20" id="KW-0067">ATP-binding</keyword>
<dbReference type="SFLD" id="SFLDS00003">
    <property type="entry name" value="Haloacid_Dehalogenase"/>
    <property type="match status" value="1"/>
</dbReference>
<accession>A0A9N9XM51</accession>
<gene>
    <name evidence="27" type="ORF">PHYEVI_LOCUS4322</name>
</gene>
<dbReference type="FunFam" id="2.70.150.10:FF:000021">
    <property type="entry name" value="Phospholipid-transporting ATPase"/>
    <property type="match status" value="1"/>
</dbReference>
<dbReference type="NCBIfam" id="TIGR01494">
    <property type="entry name" value="ATPase_P-type"/>
    <property type="match status" value="2"/>
</dbReference>
<evidence type="ECO:0000256" key="13">
    <source>
        <dbReference type="ARBA" id="ARBA00022967"/>
    </source>
</evidence>
<feature type="compositionally biased region" description="Polar residues" evidence="23">
    <location>
        <begin position="1"/>
        <end position="25"/>
    </location>
</feature>
<evidence type="ECO:0000256" key="6">
    <source>
        <dbReference type="ARBA" id="ARBA00022475"/>
    </source>
</evidence>
<dbReference type="FunFam" id="3.40.1110.10:FF:000035">
    <property type="entry name" value="Phospholipid-transporting ATPase"/>
    <property type="match status" value="1"/>
</dbReference>
<feature type="region of interest" description="Disordered" evidence="23">
    <location>
        <begin position="1"/>
        <end position="63"/>
    </location>
</feature>
<evidence type="ECO:0000256" key="14">
    <source>
        <dbReference type="ARBA" id="ARBA00022989"/>
    </source>
</evidence>
<feature type="transmembrane region" description="Helical" evidence="22">
    <location>
        <begin position="953"/>
        <end position="976"/>
    </location>
</feature>
<dbReference type="SUPFAM" id="SSF81660">
    <property type="entry name" value="Metal cation-transporting ATPase, ATP-binding domain N"/>
    <property type="match status" value="1"/>
</dbReference>
<dbReference type="InterPro" id="IPR059000">
    <property type="entry name" value="ATPase_P-type_domA"/>
</dbReference>
<dbReference type="InterPro" id="IPR023299">
    <property type="entry name" value="ATPase_P-typ_cyto_dom_N"/>
</dbReference>
<feature type="active site" description="4-aspartylphosphate intermediate" evidence="19">
    <location>
        <position position="439"/>
    </location>
</feature>
<keyword evidence="16 22" id="KW-0472">Membrane</keyword>
<dbReference type="Gene3D" id="2.70.150.10">
    <property type="entry name" value="Calcium-transporting ATPase, cytoplasmic transduction domain A"/>
    <property type="match status" value="1"/>
</dbReference>
<dbReference type="EC" id="7.6.2.1" evidence="22"/>
<dbReference type="GO" id="GO:0005802">
    <property type="term" value="C:trans-Golgi network"/>
    <property type="evidence" value="ECO:0007669"/>
    <property type="project" value="TreeGrafter"/>
</dbReference>
<dbReference type="PANTHER" id="PTHR24092">
    <property type="entry name" value="PROBABLE PHOSPHOLIPID-TRANSPORTING ATPASE"/>
    <property type="match status" value="1"/>
</dbReference>
<feature type="binding site" evidence="20">
    <location>
        <position position="440"/>
    </location>
    <ligand>
        <name>ATP</name>
        <dbReference type="ChEBI" id="CHEBI:30616"/>
    </ligand>
</feature>
<feature type="binding site" evidence="21">
    <location>
        <position position="439"/>
    </location>
    <ligand>
        <name>Mg(2+)</name>
        <dbReference type="ChEBI" id="CHEBI:18420"/>
    </ligand>
</feature>
<keyword evidence="14 22" id="KW-1133">Transmembrane helix</keyword>
<evidence type="ECO:0000256" key="4">
    <source>
        <dbReference type="ARBA" id="ARBA00004555"/>
    </source>
</evidence>
<feature type="binding site" evidence="20">
    <location>
        <position position="817"/>
    </location>
    <ligand>
        <name>ATP</name>
        <dbReference type="ChEBI" id="CHEBI:30616"/>
    </ligand>
</feature>
<feature type="binding site" evidence="20">
    <location>
        <position position="699"/>
    </location>
    <ligand>
        <name>ATP</name>
        <dbReference type="ChEBI" id="CHEBI:30616"/>
    </ligand>
</feature>
<dbReference type="InterPro" id="IPR006539">
    <property type="entry name" value="P-type_ATPase_IV"/>
</dbReference>
<feature type="binding site" evidence="20">
    <location>
        <position position="439"/>
    </location>
    <ligand>
        <name>ATP</name>
        <dbReference type="ChEBI" id="CHEBI:30616"/>
    </ligand>
</feature>
<dbReference type="EMBL" id="OU900108">
    <property type="protein sequence ID" value="CAG9857925.1"/>
    <property type="molecule type" value="Genomic_DNA"/>
</dbReference>
<evidence type="ECO:0000256" key="5">
    <source>
        <dbReference type="ARBA" id="ARBA00008109"/>
    </source>
</evidence>
<feature type="transmembrane region" description="Helical" evidence="22">
    <location>
        <begin position="370"/>
        <end position="389"/>
    </location>
</feature>
<evidence type="ECO:0000256" key="22">
    <source>
        <dbReference type="RuleBase" id="RU362033"/>
    </source>
</evidence>
<evidence type="ECO:0000256" key="16">
    <source>
        <dbReference type="ARBA" id="ARBA00023136"/>
    </source>
</evidence>
<dbReference type="GO" id="GO:0140326">
    <property type="term" value="F:ATPase-coupled intramembrane lipid transporter activity"/>
    <property type="evidence" value="ECO:0007669"/>
    <property type="project" value="UniProtKB-EC"/>
</dbReference>
<evidence type="ECO:0000256" key="2">
    <source>
        <dbReference type="ARBA" id="ARBA00004141"/>
    </source>
</evidence>
<feature type="transmembrane region" description="Helical" evidence="22">
    <location>
        <begin position="904"/>
        <end position="924"/>
    </location>
</feature>
<feature type="binding site" evidence="20">
    <location>
        <position position="559"/>
    </location>
    <ligand>
        <name>ATP</name>
        <dbReference type="ChEBI" id="CHEBI:30616"/>
    </ligand>
</feature>
<comment type="similarity">
    <text evidence="5 22">Belongs to the cation transport ATPase (P-type) (TC 3.A.3) family. Type IV subfamily.</text>
</comment>
<dbReference type="InterPro" id="IPR023214">
    <property type="entry name" value="HAD_sf"/>
</dbReference>
<feature type="domain" description="P-type ATPase A" evidence="24">
    <location>
        <begin position="162"/>
        <end position="224"/>
    </location>
</feature>
<feature type="domain" description="P-type ATPase C-terminal" evidence="26">
    <location>
        <begin position="840"/>
        <end position="1091"/>
    </location>
</feature>
<dbReference type="OrthoDB" id="377733at2759"/>
<feature type="transmembrane region" description="Helical" evidence="22">
    <location>
        <begin position="1047"/>
        <end position="1071"/>
    </location>
</feature>
<dbReference type="GO" id="GO:0000287">
    <property type="term" value="F:magnesium ion binding"/>
    <property type="evidence" value="ECO:0007669"/>
    <property type="project" value="UniProtKB-UniRule"/>
</dbReference>
<evidence type="ECO:0000256" key="21">
    <source>
        <dbReference type="PIRSR" id="PIRSR606539-3"/>
    </source>
</evidence>
<evidence type="ECO:0000256" key="20">
    <source>
        <dbReference type="PIRSR" id="PIRSR606539-2"/>
    </source>
</evidence>
<feature type="domain" description="P-type ATPase N-terminal" evidence="25">
    <location>
        <begin position="76"/>
        <end position="133"/>
    </location>
</feature>
<dbReference type="FunFam" id="3.40.50.1000:FF:000010">
    <property type="entry name" value="Phospholipid-transporting ATPase"/>
    <property type="match status" value="1"/>
</dbReference>
<dbReference type="InterPro" id="IPR032631">
    <property type="entry name" value="P-type_ATPase_N"/>
</dbReference>
<dbReference type="GO" id="GO:0005524">
    <property type="term" value="F:ATP binding"/>
    <property type="evidence" value="ECO:0007669"/>
    <property type="project" value="UniProtKB-UniRule"/>
</dbReference>
<dbReference type="SFLD" id="SFLDF00027">
    <property type="entry name" value="p-type_atpase"/>
    <property type="match status" value="1"/>
</dbReference>
<feature type="binding site" evidence="20">
    <location>
        <position position="818"/>
    </location>
    <ligand>
        <name>ATP</name>
        <dbReference type="ChEBI" id="CHEBI:30616"/>
    </ligand>
</feature>
<evidence type="ECO:0000256" key="18">
    <source>
        <dbReference type="ARBA" id="ARBA00051303"/>
    </source>
</evidence>
<feature type="transmembrane region" description="Helical" evidence="22">
    <location>
        <begin position="329"/>
        <end position="350"/>
    </location>
</feature>
<dbReference type="Gene3D" id="3.40.1110.10">
    <property type="entry name" value="Calcium-transporting ATPase, cytoplasmic domain N"/>
    <property type="match status" value="1"/>
</dbReference>
<dbReference type="InterPro" id="IPR018303">
    <property type="entry name" value="ATPase_P-typ_P_site"/>
</dbReference>
<comment type="catalytic activity">
    <reaction evidence="17 22">
        <text>ATP + H2O + phospholipidSide 1 = ADP + phosphate + phospholipidSide 2.</text>
        <dbReference type="EC" id="7.6.2.1"/>
    </reaction>
</comment>
<dbReference type="Pfam" id="PF13246">
    <property type="entry name" value="Cation_ATPase"/>
    <property type="match status" value="1"/>
</dbReference>
<dbReference type="InterPro" id="IPR023298">
    <property type="entry name" value="ATPase_P-typ_TM_dom_sf"/>
</dbReference>
<keyword evidence="15" id="KW-0333">Golgi apparatus</keyword>
<keyword evidence="12 21" id="KW-0460">Magnesium</keyword>
<dbReference type="InterPro" id="IPR008250">
    <property type="entry name" value="ATPase_P-typ_transduc_dom_A_sf"/>
</dbReference>
<evidence type="ECO:0000256" key="8">
    <source>
        <dbReference type="ARBA" id="ARBA00022692"/>
    </source>
</evidence>
<evidence type="ECO:0000256" key="12">
    <source>
        <dbReference type="ARBA" id="ARBA00022842"/>
    </source>
</evidence>
<keyword evidence="28" id="KW-1185">Reference proteome</keyword>
<dbReference type="Pfam" id="PF16212">
    <property type="entry name" value="PhoLip_ATPase_C"/>
    <property type="match status" value="1"/>
</dbReference>
<dbReference type="InterPro" id="IPR032630">
    <property type="entry name" value="P_typ_ATPase_c"/>
</dbReference>
<proteinExistence type="inferred from homology"/>
<comment type="cofactor">
    <cofactor evidence="1 21">
        <name>Mg(2+)</name>
        <dbReference type="ChEBI" id="CHEBI:18420"/>
    </cofactor>
</comment>
<evidence type="ECO:0000313" key="28">
    <source>
        <dbReference type="Proteomes" id="UP001153712"/>
    </source>
</evidence>
<dbReference type="Pfam" id="PF16209">
    <property type="entry name" value="PhoLip_ATPase_N"/>
    <property type="match status" value="1"/>
</dbReference>
<feature type="binding site" evidence="20">
    <location>
        <position position="441"/>
    </location>
    <ligand>
        <name>ATP</name>
        <dbReference type="ChEBI" id="CHEBI:30616"/>
    </ligand>
</feature>
<keyword evidence="10 20" id="KW-0547">Nucleotide-binding</keyword>
<feature type="binding site" evidence="20">
    <location>
        <position position="618"/>
    </location>
    <ligand>
        <name>ATP</name>
        <dbReference type="ChEBI" id="CHEBI:30616"/>
    </ligand>
</feature>
<evidence type="ECO:0000313" key="27">
    <source>
        <dbReference type="EMBL" id="CAG9857925.1"/>
    </source>
</evidence>
<comment type="catalytic activity">
    <reaction evidence="18">
        <text>a 1,2-diacyl-sn-glycero-3-phospho-L-serine(out) + ATP + H2O = a 1,2-diacyl-sn-glycero-3-phospho-L-serine(in) + ADP + phosphate + H(+)</text>
        <dbReference type="Rhea" id="RHEA:38567"/>
        <dbReference type="ChEBI" id="CHEBI:15377"/>
        <dbReference type="ChEBI" id="CHEBI:15378"/>
        <dbReference type="ChEBI" id="CHEBI:30616"/>
        <dbReference type="ChEBI" id="CHEBI:43474"/>
        <dbReference type="ChEBI" id="CHEBI:57262"/>
        <dbReference type="ChEBI" id="CHEBI:456216"/>
    </reaction>
    <physiologicalReaction direction="left-to-right" evidence="18">
        <dbReference type="Rhea" id="RHEA:38568"/>
    </physiologicalReaction>
</comment>
<dbReference type="GO" id="GO:0005886">
    <property type="term" value="C:plasma membrane"/>
    <property type="evidence" value="ECO:0007669"/>
    <property type="project" value="UniProtKB-SubCell"/>
</dbReference>
<evidence type="ECO:0000256" key="23">
    <source>
        <dbReference type="SAM" id="MobiDB-lite"/>
    </source>
</evidence>
<dbReference type="Proteomes" id="UP001153712">
    <property type="component" value="Chromosome 15"/>
</dbReference>
<keyword evidence="7" id="KW-0597">Phosphoprotein</keyword>
<feature type="binding site" evidence="20">
    <location>
        <position position="698"/>
    </location>
    <ligand>
        <name>ATP</name>
        <dbReference type="ChEBI" id="CHEBI:30616"/>
    </ligand>
</feature>
<comment type="subcellular location">
    <subcellularLocation>
        <location evidence="3">Cell membrane</location>
    </subcellularLocation>
    <subcellularLocation>
        <location evidence="4">Golgi apparatus</location>
    </subcellularLocation>
    <subcellularLocation>
        <location evidence="2 22">Membrane</location>
        <topology evidence="2 22">Multi-pass membrane protein</topology>
    </subcellularLocation>
</comment>
<dbReference type="NCBIfam" id="TIGR01652">
    <property type="entry name" value="ATPase-Plipid"/>
    <property type="match status" value="2"/>
</dbReference>
<evidence type="ECO:0000259" key="25">
    <source>
        <dbReference type="Pfam" id="PF16209"/>
    </source>
</evidence>